<dbReference type="STRING" id="1287727.SAMN05443999_101264"/>
<proteinExistence type="predicted"/>
<evidence type="ECO:0008006" key="3">
    <source>
        <dbReference type="Google" id="ProtNLM"/>
    </source>
</evidence>
<gene>
    <name evidence="1" type="ORF">SAMN05443999_101264</name>
</gene>
<reference evidence="1 2" key="1">
    <citation type="submission" date="2016-10" db="EMBL/GenBank/DDBJ databases">
        <authorList>
            <person name="de Groot N.N."/>
        </authorList>
    </citation>
    <scope>NUCLEOTIDE SEQUENCE [LARGE SCALE GENOMIC DNA]</scope>
    <source>
        <strain evidence="1 2">DSM 100674</strain>
    </source>
</reference>
<dbReference type="AlphaFoldDB" id="A0A1H7G9Z7"/>
<organism evidence="1 2">
    <name type="scientific">Roseovarius azorensis</name>
    <dbReference type="NCBI Taxonomy" id="1287727"/>
    <lineage>
        <taxon>Bacteria</taxon>
        <taxon>Pseudomonadati</taxon>
        <taxon>Pseudomonadota</taxon>
        <taxon>Alphaproteobacteria</taxon>
        <taxon>Rhodobacterales</taxon>
        <taxon>Roseobacteraceae</taxon>
        <taxon>Roseovarius</taxon>
    </lineage>
</organism>
<protein>
    <recommendedName>
        <fullName evidence="3">DUF4376 domain-containing protein</fullName>
    </recommendedName>
</protein>
<evidence type="ECO:0000313" key="2">
    <source>
        <dbReference type="Proteomes" id="UP000199582"/>
    </source>
</evidence>
<accession>A0A1H7G9Z7</accession>
<dbReference type="RefSeq" id="WP_093030833.1">
    <property type="nucleotide sequence ID" value="NZ_FOAG01000001.1"/>
</dbReference>
<name>A0A1H7G9Z7_9RHOB</name>
<dbReference type="EMBL" id="FOAG01000001">
    <property type="protein sequence ID" value="SEK35093.1"/>
    <property type="molecule type" value="Genomic_DNA"/>
</dbReference>
<dbReference type="Proteomes" id="UP000199582">
    <property type="component" value="Unassembled WGS sequence"/>
</dbReference>
<evidence type="ECO:0000313" key="1">
    <source>
        <dbReference type="EMBL" id="SEK35093.1"/>
    </source>
</evidence>
<sequence>MSEPRVAITEPAVEDRLGFWHPDLGYWETVGTPSGRVLDGYMDGTQNVPLRPHPHSVFLDGEWVDGPPVPVPDEAIYAEANARLRALAADYPAEERETWATQAAEAAAILADPASADATMAPFLARRALQRGWTLEEMATRVQALAVAFADASGAILAGRDALLAMPELPQDWNTNDAWWS</sequence>
<dbReference type="OrthoDB" id="7875280at2"/>
<keyword evidence="2" id="KW-1185">Reference proteome</keyword>